<proteinExistence type="predicted"/>
<dbReference type="PROSITE" id="PS51257">
    <property type="entry name" value="PROKAR_LIPOPROTEIN"/>
    <property type="match status" value="1"/>
</dbReference>
<accession>A0A7W4Z0Y0</accession>
<dbReference type="EMBL" id="JACHWR010000001">
    <property type="protein sequence ID" value="MBB3041281.1"/>
    <property type="molecule type" value="Genomic_DNA"/>
</dbReference>
<organism evidence="2 3">
    <name type="scientific">Nocardioides soli</name>
    <dbReference type="NCBI Taxonomy" id="1036020"/>
    <lineage>
        <taxon>Bacteria</taxon>
        <taxon>Bacillati</taxon>
        <taxon>Actinomycetota</taxon>
        <taxon>Actinomycetes</taxon>
        <taxon>Propionibacteriales</taxon>
        <taxon>Nocardioidaceae</taxon>
        <taxon>Nocardioides</taxon>
    </lineage>
</organism>
<evidence type="ECO:0000313" key="3">
    <source>
        <dbReference type="Proteomes" id="UP000589626"/>
    </source>
</evidence>
<keyword evidence="3" id="KW-1185">Reference proteome</keyword>
<dbReference type="RefSeq" id="WP_183591200.1">
    <property type="nucleotide sequence ID" value="NZ_JACHWR010000001.1"/>
</dbReference>
<sequence>MRRSLAAVAATLATLSFATACGDEEKPPADSTDAKVIELTFADGTVTPNGDRVEVAVGQDIELDVTADEPGEIHVHSTPEQELEYAAGESTVTIKGIDQPGVVEVESHELDQVIVQLEVR</sequence>
<protein>
    <submittedName>
        <fullName evidence="2">Uncharacterized protein</fullName>
    </submittedName>
</protein>
<feature type="signal peptide" evidence="1">
    <location>
        <begin position="1"/>
        <end position="20"/>
    </location>
</feature>
<dbReference type="SUPFAM" id="SSF49503">
    <property type="entry name" value="Cupredoxins"/>
    <property type="match status" value="1"/>
</dbReference>
<evidence type="ECO:0000256" key="1">
    <source>
        <dbReference type="SAM" id="SignalP"/>
    </source>
</evidence>
<comment type="caution">
    <text evidence="2">The sequence shown here is derived from an EMBL/GenBank/DDBJ whole genome shotgun (WGS) entry which is preliminary data.</text>
</comment>
<dbReference type="InterPro" id="IPR008972">
    <property type="entry name" value="Cupredoxin"/>
</dbReference>
<dbReference type="AlphaFoldDB" id="A0A7W4Z0Y0"/>
<feature type="chain" id="PRO_5039488321" evidence="1">
    <location>
        <begin position="21"/>
        <end position="120"/>
    </location>
</feature>
<gene>
    <name evidence="2" type="ORF">FHU40_001082</name>
</gene>
<dbReference type="Proteomes" id="UP000589626">
    <property type="component" value="Unassembled WGS sequence"/>
</dbReference>
<keyword evidence="1" id="KW-0732">Signal</keyword>
<name>A0A7W4Z0Y0_9ACTN</name>
<evidence type="ECO:0000313" key="2">
    <source>
        <dbReference type="EMBL" id="MBB3041281.1"/>
    </source>
</evidence>
<reference evidence="2 3" key="1">
    <citation type="submission" date="2020-08" db="EMBL/GenBank/DDBJ databases">
        <title>Sequencing the genomes of 1000 actinobacteria strains.</title>
        <authorList>
            <person name="Klenk H.-P."/>
        </authorList>
    </citation>
    <scope>NUCLEOTIDE SEQUENCE [LARGE SCALE GENOMIC DNA]</scope>
    <source>
        <strain evidence="2 3">DSM 105498</strain>
    </source>
</reference>